<evidence type="ECO:0000256" key="2">
    <source>
        <dbReference type="ARBA" id="ARBA00022428"/>
    </source>
</evidence>
<dbReference type="PANTHER" id="PTHR37167">
    <property type="entry name" value="1,4-DIHYDROXY-6-NAPHTOATE SYNTHASE"/>
    <property type="match status" value="1"/>
</dbReference>
<dbReference type="Gene3D" id="3.40.190.10">
    <property type="entry name" value="Periplasmic binding protein-like II"/>
    <property type="match status" value="2"/>
</dbReference>
<comment type="similarity">
    <text evidence="4">Belongs to the MqnA/MqnD family. MqnD subfamily.</text>
</comment>
<gene>
    <name evidence="4" type="primary">mqnD</name>
    <name evidence="5" type="ORF">B1R32_10288</name>
</gene>
<comment type="pathway">
    <text evidence="1 4">Quinol/quinone metabolism; menaquinone biosynthesis.</text>
</comment>
<keyword evidence="3 4" id="KW-0456">Lyase</keyword>
<feature type="active site" description="Proton acceptor" evidence="4">
    <location>
        <position position="152"/>
    </location>
</feature>
<protein>
    <recommendedName>
        <fullName evidence="4">1,4-dihydroxy-6-naphtoate synthase</fullName>
        <ecNumber evidence="4">4.1.99.29</ecNumber>
    </recommendedName>
    <alternativeName>
        <fullName evidence="4">Menaquinone biosynthetic enzyme MqnD</fullName>
    </alternativeName>
</protein>
<evidence type="ECO:0000256" key="3">
    <source>
        <dbReference type="ARBA" id="ARBA00023239"/>
    </source>
</evidence>
<name>A0A2S8SWA1_9BACT</name>
<keyword evidence="2 4" id="KW-0474">Menaquinone biosynthesis</keyword>
<dbReference type="PANTHER" id="PTHR37167:SF1">
    <property type="entry name" value="1,4-DIHYDROXY-6-NAPHTOATE SYNTHASE"/>
    <property type="match status" value="1"/>
</dbReference>
<evidence type="ECO:0000313" key="5">
    <source>
        <dbReference type="EMBL" id="PQV65081.1"/>
    </source>
</evidence>
<organism evidence="5 6">
    <name type="scientific">Abditibacterium utsteinense</name>
    <dbReference type="NCBI Taxonomy" id="1960156"/>
    <lineage>
        <taxon>Bacteria</taxon>
        <taxon>Pseudomonadati</taxon>
        <taxon>Abditibacteriota</taxon>
        <taxon>Abditibacteriia</taxon>
        <taxon>Abditibacteriales</taxon>
        <taxon>Abditibacteriaceae</taxon>
        <taxon>Abditibacterium</taxon>
    </lineage>
</organism>
<dbReference type="HAMAP" id="MF_00996">
    <property type="entry name" value="MqnD"/>
    <property type="match status" value="1"/>
</dbReference>
<evidence type="ECO:0000256" key="4">
    <source>
        <dbReference type="HAMAP-Rule" id="MF_00996"/>
    </source>
</evidence>
<dbReference type="Proteomes" id="UP000237684">
    <property type="component" value="Unassembled WGS sequence"/>
</dbReference>
<dbReference type="Pfam" id="PF02621">
    <property type="entry name" value="VitK2_biosynth"/>
    <property type="match status" value="1"/>
</dbReference>
<dbReference type="OrthoDB" id="9809439at2"/>
<dbReference type="InterPro" id="IPR030869">
    <property type="entry name" value="MqnD"/>
</dbReference>
<keyword evidence="6" id="KW-1185">Reference proteome</keyword>
<dbReference type="GO" id="GO:0016830">
    <property type="term" value="F:carbon-carbon lyase activity"/>
    <property type="evidence" value="ECO:0007669"/>
    <property type="project" value="UniProtKB-UniRule"/>
</dbReference>
<accession>A0A2S8SWA1</accession>
<comment type="function">
    <text evidence="4">Catalyzes the conversion of cyclic dehypoxanthine futalosine (cyclic DHFL) into 1,4-dihydroxy-6-naphthoate, a step in the biosynthesis of menaquinone (MK, vitamin K2).</text>
</comment>
<comment type="caution">
    <text evidence="4">Lacks conserved residue(s) required for the propagation of feature annotation.</text>
</comment>
<evidence type="ECO:0000313" key="6">
    <source>
        <dbReference type="Proteomes" id="UP000237684"/>
    </source>
</evidence>
<feature type="binding site" evidence="4">
    <location>
        <begin position="114"/>
        <end position="115"/>
    </location>
    <ligand>
        <name>substrate</name>
    </ligand>
</feature>
<reference evidence="5 6" key="1">
    <citation type="journal article" date="2018" name="Syst. Appl. Microbiol.">
        <title>Abditibacterium utsteinense sp. nov., the first cultivated member of candidate phylum FBP, isolated from ice-free Antarctic soil samples.</title>
        <authorList>
            <person name="Tahon G."/>
            <person name="Tytgat B."/>
            <person name="Lebbe L."/>
            <person name="Carlier A."/>
            <person name="Willems A."/>
        </authorList>
    </citation>
    <scope>NUCLEOTIDE SEQUENCE [LARGE SCALE GENOMIC DNA]</scope>
    <source>
        <strain evidence="5 6">LMG 29911</strain>
    </source>
</reference>
<evidence type="ECO:0000256" key="1">
    <source>
        <dbReference type="ARBA" id="ARBA00004863"/>
    </source>
</evidence>
<dbReference type="EMBL" id="NIGF01000002">
    <property type="protein sequence ID" value="PQV65081.1"/>
    <property type="molecule type" value="Genomic_DNA"/>
</dbReference>
<dbReference type="SUPFAM" id="SSF53850">
    <property type="entry name" value="Periplasmic binding protein-like II"/>
    <property type="match status" value="1"/>
</dbReference>
<sequence length="283" mass="30892">MPQITVAHSPDSDDAFMHYALAEGKIDAGDIEFRHVLRDIESLNHAASDGIYEVTALSIHAYALLSDKYALLNHGASMGEGGASGYGPRLIARQEFSAEQVKSQTVAIPGVLTSAYLALKLWAPQIQIVEMAFDEILPAVARGDVAAGLLIHEGQLTYGDAGLHLIADLGVWWGEQNGGLPLPLGGNAIRRDLEPELQKKVSHLLRESIAYSLAHREEALDYAMQFARGMEDDRARVDAFVGMYVNQRTLDYGDDGRRSVRLFLDKGFDAGILKTRADVEFVG</sequence>
<dbReference type="GO" id="GO:0009234">
    <property type="term" value="P:menaquinone biosynthetic process"/>
    <property type="evidence" value="ECO:0007669"/>
    <property type="project" value="UniProtKB-UniRule"/>
</dbReference>
<dbReference type="EC" id="4.1.99.29" evidence="4"/>
<dbReference type="UniPathway" id="UPA00079"/>
<dbReference type="AlphaFoldDB" id="A0A2S8SWA1"/>
<dbReference type="InterPro" id="IPR003773">
    <property type="entry name" value="Menaquinone_biosynth"/>
</dbReference>
<comment type="caution">
    <text evidence="5">The sequence shown here is derived from an EMBL/GenBank/DDBJ whole genome shotgun (WGS) entry which is preliminary data.</text>
</comment>
<comment type="catalytic activity">
    <reaction evidence="4">
        <text>cyclic dehypoxanthinylfutalosinate = 1,4-dihydroxy-6-naphthoate + dihydroxyacetone</text>
        <dbReference type="Rhea" id="RHEA:33087"/>
        <dbReference type="ChEBI" id="CHEBI:16016"/>
        <dbReference type="ChEBI" id="CHEBI:64254"/>
        <dbReference type="ChEBI" id="CHEBI:64270"/>
        <dbReference type="EC" id="4.1.99.29"/>
    </reaction>
</comment>
<dbReference type="RefSeq" id="WP_105482389.1">
    <property type="nucleotide sequence ID" value="NZ_NIGF01000002.1"/>
</dbReference>
<proteinExistence type="inferred from homology"/>
<dbReference type="InParanoid" id="A0A2S8SWA1"/>
<dbReference type="CDD" id="cd13636">
    <property type="entry name" value="PBP2_Af1704"/>
    <property type="match status" value="1"/>
</dbReference>